<keyword evidence="1" id="KW-1133">Transmembrane helix</keyword>
<gene>
    <name evidence="2" type="ORF">OJ996_20525</name>
</gene>
<dbReference type="EMBL" id="JAPDDR010000011">
    <property type="protein sequence ID" value="MCW1915985.1"/>
    <property type="molecule type" value="Genomic_DNA"/>
</dbReference>
<proteinExistence type="predicted"/>
<evidence type="ECO:0000313" key="3">
    <source>
        <dbReference type="Proteomes" id="UP001165653"/>
    </source>
</evidence>
<feature type="transmembrane region" description="Helical" evidence="1">
    <location>
        <begin position="12"/>
        <end position="29"/>
    </location>
</feature>
<protein>
    <submittedName>
        <fullName evidence="2">Uncharacterized protein</fullName>
    </submittedName>
</protein>
<keyword evidence="1" id="KW-0472">Membrane</keyword>
<evidence type="ECO:0000256" key="1">
    <source>
        <dbReference type="SAM" id="Phobius"/>
    </source>
</evidence>
<keyword evidence="3" id="KW-1185">Reference proteome</keyword>
<accession>A0ABT3G815</accession>
<organism evidence="2 3">
    <name type="scientific">Luteolibacter rhizosphaerae</name>
    <dbReference type="NCBI Taxonomy" id="2989719"/>
    <lineage>
        <taxon>Bacteria</taxon>
        <taxon>Pseudomonadati</taxon>
        <taxon>Verrucomicrobiota</taxon>
        <taxon>Verrucomicrobiia</taxon>
        <taxon>Verrucomicrobiales</taxon>
        <taxon>Verrucomicrobiaceae</taxon>
        <taxon>Luteolibacter</taxon>
    </lineage>
</organism>
<reference evidence="2" key="1">
    <citation type="submission" date="2022-10" db="EMBL/GenBank/DDBJ databases">
        <title>Luteolibacter sp. GHJ8, whole genome shotgun sequencing project.</title>
        <authorList>
            <person name="Zhao G."/>
            <person name="Shen L."/>
        </authorList>
    </citation>
    <scope>NUCLEOTIDE SEQUENCE</scope>
    <source>
        <strain evidence="2">GHJ8</strain>
    </source>
</reference>
<comment type="caution">
    <text evidence="2">The sequence shown here is derived from an EMBL/GenBank/DDBJ whole genome shotgun (WGS) entry which is preliminary data.</text>
</comment>
<sequence length="104" mass="11828">MPPWLIHVAKYYGPVGILCAFAIVWGNNIDEERKAQAERSYLDQKAFTTEILRVTTEQTRVTGSTAEAIRQFAERLELQTEVIEAQGRILEGVARDLPRQPISR</sequence>
<evidence type="ECO:0000313" key="2">
    <source>
        <dbReference type="EMBL" id="MCW1915985.1"/>
    </source>
</evidence>
<dbReference type="RefSeq" id="WP_264515549.1">
    <property type="nucleotide sequence ID" value="NZ_JAPDDR010000011.1"/>
</dbReference>
<keyword evidence="1" id="KW-0812">Transmembrane</keyword>
<name>A0ABT3G815_9BACT</name>
<dbReference type="Proteomes" id="UP001165653">
    <property type="component" value="Unassembled WGS sequence"/>
</dbReference>